<feature type="compositionally biased region" description="Polar residues" evidence="5">
    <location>
        <begin position="322"/>
        <end position="334"/>
    </location>
</feature>
<dbReference type="Proteomes" id="UP000694382">
    <property type="component" value="Chromosome 11"/>
</dbReference>
<dbReference type="PANTHER" id="PTHR12015:SF183">
    <property type="entry name" value="C-C MOTIF CHEMOKINE 3"/>
    <property type="match status" value="1"/>
</dbReference>
<reference evidence="7" key="3">
    <citation type="submission" date="2025-09" db="UniProtKB">
        <authorList>
            <consortium name="Ensembl"/>
        </authorList>
    </citation>
    <scope>IDENTIFICATION</scope>
</reference>
<reference evidence="7" key="1">
    <citation type="submission" date="2020-02" db="EMBL/GenBank/DDBJ databases">
        <authorList>
            <person name="Enbody D E."/>
            <person name="Pettersson E M."/>
        </authorList>
    </citation>
    <scope>NUCLEOTIDE SEQUENCE [LARGE SCALE GENOMIC DNA]</scope>
</reference>
<keyword evidence="3" id="KW-0964">Secreted</keyword>
<dbReference type="PANTHER" id="PTHR12015">
    <property type="entry name" value="SMALL INDUCIBLE CYTOKINE A"/>
    <property type="match status" value="1"/>
</dbReference>
<feature type="compositionally biased region" description="Polar residues" evidence="5">
    <location>
        <begin position="282"/>
        <end position="298"/>
    </location>
</feature>
<keyword evidence="6" id="KW-1133">Transmembrane helix</keyword>
<keyword evidence="8" id="KW-1185">Reference proteome</keyword>
<dbReference type="GO" id="GO:0008009">
    <property type="term" value="F:chemokine activity"/>
    <property type="evidence" value="ECO:0007669"/>
    <property type="project" value="InterPro"/>
</dbReference>
<comment type="subcellular location">
    <subcellularLocation>
        <location evidence="1">Secreted</location>
    </subcellularLocation>
</comment>
<dbReference type="SUPFAM" id="SSF54117">
    <property type="entry name" value="Interleukin 8-like chemokines"/>
    <property type="match status" value="1"/>
</dbReference>
<feature type="transmembrane region" description="Helical" evidence="6">
    <location>
        <begin position="525"/>
        <end position="547"/>
    </location>
</feature>
<evidence type="ECO:0000256" key="4">
    <source>
        <dbReference type="ARBA" id="ARBA00022729"/>
    </source>
</evidence>
<feature type="region of interest" description="Disordered" evidence="5">
    <location>
        <begin position="395"/>
        <end position="426"/>
    </location>
</feature>
<dbReference type="GO" id="GO:0070098">
    <property type="term" value="P:chemokine-mediated signaling pathway"/>
    <property type="evidence" value="ECO:0007669"/>
    <property type="project" value="TreeGrafter"/>
</dbReference>
<dbReference type="CDD" id="cd00272">
    <property type="entry name" value="Chemokine_CC"/>
    <property type="match status" value="1"/>
</dbReference>
<accession>A0A8C3MTD1</accession>
<dbReference type="GO" id="GO:0005615">
    <property type="term" value="C:extracellular space"/>
    <property type="evidence" value="ECO:0007669"/>
    <property type="project" value="UniProtKB-KW"/>
</dbReference>
<protein>
    <submittedName>
        <fullName evidence="7">Uncharacterized protein</fullName>
    </submittedName>
</protein>
<dbReference type="AlphaFoldDB" id="A0A8C3MTD1"/>
<sequence length="581" mass="61890">MAAKKERKGITALAFWVINELTEQRGAAVGGGESFPSLRTVMLWWERRREQPTTASPCLNNLPSSVGCCACVGKSWCEYIWGIPGAIPRRSRRYSLPSPCSLLLLASPLDTRITTKALSRGFSIPNERQRLCCSGGCNKQPGVGNPAGNPCLPAFPPAHHGNMKAACLQTLLWALCLVVTLAGGQPRAPVKCSLECKNSTKKIPEKLIRRYYEMDPRCRQNTIVFVTVKDKEICVDSNEGWVKEIKDKLDGKSATVMPPRGVTSAEEPGSIERHVGLPQLPPSQTTAPAGFSQGTGTTLREREHAPAATTEVSSKPPLGKQEPSQLPAGSSPMTQEEAMHPGVTPEAKGETSNSPAAAGLGSRQPTPHPTGQHTAAPNSNSDLMAAARGSIQPLLAANGPLDPTGARANTPDTASSSSGSDLPSVWDSMRTTTVTETAPQIASVSTLSSTTATGKAASVHTNRVVGPSAGTTAFDHSLPVGKQEPSDTGVFTHQALSSQARVQMITVRPNNLPLPSFLSKSQMHFVIPVSVVCGLMVSSVVLVWLYLKFGVKPEETSREMVQGLLYQQAGHQDNVYPMEVI</sequence>
<evidence type="ECO:0000256" key="5">
    <source>
        <dbReference type="SAM" id="MobiDB-lite"/>
    </source>
</evidence>
<keyword evidence="6" id="KW-0472">Membrane</keyword>
<evidence type="ECO:0000256" key="3">
    <source>
        <dbReference type="ARBA" id="ARBA00022525"/>
    </source>
</evidence>
<evidence type="ECO:0000313" key="7">
    <source>
        <dbReference type="Ensembl" id="ENSCPVP00000009991.1"/>
    </source>
</evidence>
<keyword evidence="6" id="KW-0812">Transmembrane</keyword>
<reference evidence="7" key="2">
    <citation type="submission" date="2025-08" db="UniProtKB">
        <authorList>
            <consortium name="Ensembl"/>
        </authorList>
    </citation>
    <scope>IDENTIFICATION</scope>
</reference>
<dbReference type="InterPro" id="IPR036048">
    <property type="entry name" value="Interleukin_8-like_sf"/>
</dbReference>
<name>A0A8C3MTD1_GEOPR</name>
<dbReference type="GO" id="GO:0030335">
    <property type="term" value="P:positive regulation of cell migration"/>
    <property type="evidence" value="ECO:0007669"/>
    <property type="project" value="TreeGrafter"/>
</dbReference>
<proteinExistence type="predicted"/>
<keyword evidence="2" id="KW-0202">Cytokine</keyword>
<dbReference type="Ensembl" id="ENSCPVT00000010437.2">
    <property type="protein sequence ID" value="ENSCPVP00000009991.1"/>
    <property type="gene ID" value="ENSCPVG00000007313.2"/>
</dbReference>
<dbReference type="InterPro" id="IPR039809">
    <property type="entry name" value="Chemokine_b/g/d"/>
</dbReference>
<dbReference type="GO" id="GO:0006954">
    <property type="term" value="P:inflammatory response"/>
    <property type="evidence" value="ECO:0007669"/>
    <property type="project" value="TreeGrafter"/>
</dbReference>
<dbReference type="Gene3D" id="2.40.50.40">
    <property type="match status" value="1"/>
</dbReference>
<organism evidence="7 8">
    <name type="scientific">Geospiza parvula</name>
    <name type="common">Small tree-finch</name>
    <name type="synonym">Camarhynchus parvulus</name>
    <dbReference type="NCBI Taxonomy" id="87175"/>
    <lineage>
        <taxon>Eukaryota</taxon>
        <taxon>Metazoa</taxon>
        <taxon>Chordata</taxon>
        <taxon>Craniata</taxon>
        <taxon>Vertebrata</taxon>
        <taxon>Euteleostomi</taxon>
        <taxon>Archelosauria</taxon>
        <taxon>Archosauria</taxon>
        <taxon>Dinosauria</taxon>
        <taxon>Saurischia</taxon>
        <taxon>Theropoda</taxon>
        <taxon>Coelurosauria</taxon>
        <taxon>Aves</taxon>
        <taxon>Neognathae</taxon>
        <taxon>Neoaves</taxon>
        <taxon>Telluraves</taxon>
        <taxon>Australaves</taxon>
        <taxon>Passeriformes</taxon>
        <taxon>Thraupidae</taxon>
        <taxon>Camarhynchus</taxon>
    </lineage>
</organism>
<evidence type="ECO:0000256" key="6">
    <source>
        <dbReference type="SAM" id="Phobius"/>
    </source>
</evidence>
<evidence type="ECO:0000256" key="2">
    <source>
        <dbReference type="ARBA" id="ARBA00022514"/>
    </source>
</evidence>
<evidence type="ECO:0000256" key="1">
    <source>
        <dbReference type="ARBA" id="ARBA00004613"/>
    </source>
</evidence>
<dbReference type="GO" id="GO:0061844">
    <property type="term" value="P:antimicrobial humoral immune response mediated by antimicrobial peptide"/>
    <property type="evidence" value="ECO:0007669"/>
    <property type="project" value="TreeGrafter"/>
</dbReference>
<evidence type="ECO:0000313" key="8">
    <source>
        <dbReference type="Proteomes" id="UP000694382"/>
    </source>
</evidence>
<feature type="region of interest" description="Disordered" evidence="5">
    <location>
        <begin position="251"/>
        <end position="380"/>
    </location>
</feature>
<keyword evidence="4" id="KW-0732">Signal</keyword>
<dbReference type="InterPro" id="IPR001811">
    <property type="entry name" value="Chemokine_IL8-like_dom"/>
</dbReference>
<feature type="compositionally biased region" description="Polar residues" evidence="5">
    <location>
        <begin position="363"/>
        <end position="380"/>
    </location>
</feature>
<dbReference type="SMART" id="SM00199">
    <property type="entry name" value="SCY"/>
    <property type="match status" value="1"/>
</dbReference>
<feature type="compositionally biased region" description="Polar residues" evidence="5">
    <location>
        <begin position="410"/>
        <end position="421"/>
    </location>
</feature>
<dbReference type="Pfam" id="PF00048">
    <property type="entry name" value="IL8"/>
    <property type="match status" value="1"/>
</dbReference>
<dbReference type="GO" id="GO:0048020">
    <property type="term" value="F:CCR chemokine receptor binding"/>
    <property type="evidence" value="ECO:0007669"/>
    <property type="project" value="TreeGrafter"/>
</dbReference>